<name>A0ACC1IYN9_9FUNG</name>
<protein>
    <submittedName>
        <fullName evidence="1">Uncharacterized protein</fullName>
    </submittedName>
</protein>
<sequence>MHSSASEAKAPLVQSAAMDAVPGADSAGNYLRHIPYIDRMTRENSFFGQGPWSAQTALSNRGSEYTGSPIVPGTPQQLEQLVRSNTGSNVVSAEARQDMMRQSVLNNSSALFSESEASGSRYGYPLPANNSSLVQSSINESGMIYPPSVPPPSANLVLKSMSTTNSGRPSTYDSNPSVRSNQLLPSMGQHQASSQNGQLPTFPYSSTAAAYTNDGFSITAHRDSNPHLPSDSEQTAITTAVLCPPSSKRDSQLSAIVIAQNPNLPYPSGTSSITERAPSFAPETYQYDPVAAGDESHSGEPTNPFSTLPLPESTSSERPASGQISTAAALSLTSVQVKPEQAPAHISTVVASNMSATNP</sequence>
<accession>A0ACC1IYN9</accession>
<gene>
    <name evidence="1" type="ORF">FBU59_006872</name>
</gene>
<dbReference type="Proteomes" id="UP001150603">
    <property type="component" value="Unassembled WGS sequence"/>
</dbReference>
<feature type="non-terminal residue" evidence="1">
    <location>
        <position position="359"/>
    </location>
</feature>
<evidence type="ECO:0000313" key="2">
    <source>
        <dbReference type="Proteomes" id="UP001150603"/>
    </source>
</evidence>
<keyword evidence="2" id="KW-1185">Reference proteome</keyword>
<dbReference type="EMBL" id="JANBPW010006252">
    <property type="protein sequence ID" value="KAJ1930957.1"/>
    <property type="molecule type" value="Genomic_DNA"/>
</dbReference>
<evidence type="ECO:0000313" key="1">
    <source>
        <dbReference type="EMBL" id="KAJ1930957.1"/>
    </source>
</evidence>
<reference evidence="1" key="1">
    <citation type="submission" date="2022-07" db="EMBL/GenBank/DDBJ databases">
        <title>Phylogenomic reconstructions and comparative analyses of Kickxellomycotina fungi.</title>
        <authorList>
            <person name="Reynolds N.K."/>
            <person name="Stajich J.E."/>
            <person name="Barry K."/>
            <person name="Grigoriev I.V."/>
            <person name="Crous P."/>
            <person name="Smith M.E."/>
        </authorList>
    </citation>
    <scope>NUCLEOTIDE SEQUENCE</scope>
    <source>
        <strain evidence="1">NRRL 5244</strain>
    </source>
</reference>
<comment type="caution">
    <text evidence="1">The sequence shown here is derived from an EMBL/GenBank/DDBJ whole genome shotgun (WGS) entry which is preliminary data.</text>
</comment>
<organism evidence="1 2">
    <name type="scientific">Linderina macrospora</name>
    <dbReference type="NCBI Taxonomy" id="4868"/>
    <lineage>
        <taxon>Eukaryota</taxon>
        <taxon>Fungi</taxon>
        <taxon>Fungi incertae sedis</taxon>
        <taxon>Zoopagomycota</taxon>
        <taxon>Kickxellomycotina</taxon>
        <taxon>Kickxellomycetes</taxon>
        <taxon>Kickxellales</taxon>
        <taxon>Kickxellaceae</taxon>
        <taxon>Linderina</taxon>
    </lineage>
</organism>
<proteinExistence type="predicted"/>